<keyword evidence="2" id="KW-0812">Transmembrane</keyword>
<feature type="region of interest" description="Disordered" evidence="1">
    <location>
        <begin position="169"/>
        <end position="227"/>
    </location>
</feature>
<dbReference type="RefSeq" id="XP_005775000.1">
    <property type="nucleotide sequence ID" value="XM_005774943.1"/>
</dbReference>
<evidence type="ECO:0000256" key="1">
    <source>
        <dbReference type="SAM" id="MobiDB-lite"/>
    </source>
</evidence>
<dbReference type="KEGG" id="ehx:EMIHUDRAFT_240160"/>
<dbReference type="EnsemblProtists" id="EOD22571">
    <property type="protein sequence ID" value="EOD22571"/>
    <property type="gene ID" value="EMIHUDRAFT_240160"/>
</dbReference>
<proteinExistence type="predicted"/>
<evidence type="ECO:0000313" key="4">
    <source>
        <dbReference type="Proteomes" id="UP000013827"/>
    </source>
</evidence>
<feature type="transmembrane region" description="Helical" evidence="2">
    <location>
        <begin position="393"/>
        <end position="411"/>
    </location>
</feature>
<dbReference type="Proteomes" id="UP000013827">
    <property type="component" value="Unassembled WGS sequence"/>
</dbReference>
<feature type="transmembrane region" description="Helical" evidence="2">
    <location>
        <begin position="423"/>
        <end position="441"/>
    </location>
</feature>
<organism evidence="3 4">
    <name type="scientific">Emiliania huxleyi (strain CCMP1516)</name>
    <dbReference type="NCBI Taxonomy" id="280463"/>
    <lineage>
        <taxon>Eukaryota</taxon>
        <taxon>Haptista</taxon>
        <taxon>Haptophyta</taxon>
        <taxon>Prymnesiophyceae</taxon>
        <taxon>Isochrysidales</taxon>
        <taxon>Noelaerhabdaceae</taxon>
        <taxon>Emiliania</taxon>
    </lineage>
</organism>
<evidence type="ECO:0000256" key="2">
    <source>
        <dbReference type="SAM" id="Phobius"/>
    </source>
</evidence>
<dbReference type="HOGENOM" id="CLU_543411_0_0_1"/>
<dbReference type="PaxDb" id="2903-EOD22571"/>
<feature type="transmembrane region" description="Helical" evidence="2">
    <location>
        <begin position="355"/>
        <end position="373"/>
    </location>
</feature>
<keyword evidence="2" id="KW-1133">Transmembrane helix</keyword>
<feature type="compositionally biased region" description="Basic residues" evidence="1">
    <location>
        <begin position="175"/>
        <end position="189"/>
    </location>
</feature>
<feature type="transmembrane region" description="Helical" evidence="2">
    <location>
        <begin position="331"/>
        <end position="349"/>
    </location>
</feature>
<reference evidence="3" key="2">
    <citation type="submission" date="2024-10" db="UniProtKB">
        <authorList>
            <consortium name="EnsemblProtists"/>
        </authorList>
    </citation>
    <scope>IDENTIFICATION</scope>
</reference>
<feature type="compositionally biased region" description="Low complexity" evidence="1">
    <location>
        <begin position="216"/>
        <end position="225"/>
    </location>
</feature>
<reference evidence="4" key="1">
    <citation type="journal article" date="2013" name="Nature">
        <title>Pan genome of the phytoplankton Emiliania underpins its global distribution.</title>
        <authorList>
            <person name="Read B.A."/>
            <person name="Kegel J."/>
            <person name="Klute M.J."/>
            <person name="Kuo A."/>
            <person name="Lefebvre S.C."/>
            <person name="Maumus F."/>
            <person name="Mayer C."/>
            <person name="Miller J."/>
            <person name="Monier A."/>
            <person name="Salamov A."/>
            <person name="Young J."/>
            <person name="Aguilar M."/>
            <person name="Claverie J.M."/>
            <person name="Frickenhaus S."/>
            <person name="Gonzalez K."/>
            <person name="Herman E.K."/>
            <person name="Lin Y.C."/>
            <person name="Napier J."/>
            <person name="Ogata H."/>
            <person name="Sarno A.F."/>
            <person name="Shmutz J."/>
            <person name="Schroeder D."/>
            <person name="de Vargas C."/>
            <person name="Verret F."/>
            <person name="von Dassow P."/>
            <person name="Valentin K."/>
            <person name="Van de Peer Y."/>
            <person name="Wheeler G."/>
            <person name="Dacks J.B."/>
            <person name="Delwiche C.F."/>
            <person name="Dyhrman S.T."/>
            <person name="Glockner G."/>
            <person name="John U."/>
            <person name="Richards T."/>
            <person name="Worden A.Z."/>
            <person name="Zhang X."/>
            <person name="Grigoriev I.V."/>
            <person name="Allen A.E."/>
            <person name="Bidle K."/>
            <person name="Borodovsky M."/>
            <person name="Bowler C."/>
            <person name="Brownlee C."/>
            <person name="Cock J.M."/>
            <person name="Elias M."/>
            <person name="Gladyshev V.N."/>
            <person name="Groth M."/>
            <person name="Guda C."/>
            <person name="Hadaegh A."/>
            <person name="Iglesias-Rodriguez M.D."/>
            <person name="Jenkins J."/>
            <person name="Jones B.M."/>
            <person name="Lawson T."/>
            <person name="Leese F."/>
            <person name="Lindquist E."/>
            <person name="Lobanov A."/>
            <person name="Lomsadze A."/>
            <person name="Malik S.B."/>
            <person name="Marsh M.E."/>
            <person name="Mackinder L."/>
            <person name="Mock T."/>
            <person name="Mueller-Roeber B."/>
            <person name="Pagarete A."/>
            <person name="Parker M."/>
            <person name="Probert I."/>
            <person name="Quesneville H."/>
            <person name="Raines C."/>
            <person name="Rensing S.A."/>
            <person name="Riano-Pachon D.M."/>
            <person name="Richier S."/>
            <person name="Rokitta S."/>
            <person name="Shiraiwa Y."/>
            <person name="Soanes D.M."/>
            <person name="van der Giezen M."/>
            <person name="Wahlund T.M."/>
            <person name="Williams B."/>
            <person name="Wilson W."/>
            <person name="Wolfe G."/>
            <person name="Wurch L.L."/>
        </authorList>
    </citation>
    <scope>NUCLEOTIDE SEQUENCE</scope>
</reference>
<accession>A0A0D3JGD6</accession>
<feature type="compositionally biased region" description="Pro residues" evidence="1">
    <location>
        <begin position="206"/>
        <end position="215"/>
    </location>
</feature>
<dbReference type="GeneID" id="17268116"/>
<evidence type="ECO:0000313" key="3">
    <source>
        <dbReference type="EnsemblProtists" id="EOD22571"/>
    </source>
</evidence>
<dbReference type="AlphaFoldDB" id="A0A0D3JGD6"/>
<name>A0A0D3JGD6_EMIH1</name>
<keyword evidence="4" id="KW-1185">Reference proteome</keyword>
<sequence length="502" mass="53601">MTRTFPPPTVLGSEQPLSSSGVFTKFCASCQRHGLLVPVERVRVLPPTAILDNKASNGPWSAPRELQLPPYRVCNQTMRCPGPRFAIFKAPPPNETPGSAVLGLEGSVLGWPFAAVEAEMSAAAFASSEELSQQCGPQTWDELPEQWITLPGAQGKECLHMYISHGTLVPAENKQRRKPRKASGKKRRPTASSAAVIVIGARSASSPPPDTPPSSEPSSFASPRSTTHDLDCHDLDCLDSELCEEGRGEAEESGKRRRAATAEAATAAVARPDCSSLPPSPPATPVPLVFAPRSWPLPARLGASAPMQVSLALLMLCAAIMAELPKWSPDFFFTATGFAVMIAANRALARVSPRLFASAMTLLLVCGPTLRLVNAVVRSPAVLTSELDKLAEAGRYIILLCGIGGSFFGALPPAALPSSRKRLAVAYFVCTAICGASIFRFRTRDERMPSFRVLHSVVPFLVSFITAEAISGSKQEVSPPSSEWPAAFMRRSCATHLACAEC</sequence>
<keyword evidence="2" id="KW-0472">Membrane</keyword>
<protein>
    <submittedName>
        <fullName evidence="3">Uncharacterized protein</fullName>
    </submittedName>
</protein>